<dbReference type="Proteomes" id="UP000324632">
    <property type="component" value="Chromosome 15"/>
</dbReference>
<name>A0A5A9NTV2_9TELE</name>
<evidence type="ECO:0000313" key="3">
    <source>
        <dbReference type="EMBL" id="KAA0711677.1"/>
    </source>
</evidence>
<evidence type="ECO:0000256" key="2">
    <source>
        <dbReference type="SAM" id="Phobius"/>
    </source>
</evidence>
<gene>
    <name evidence="3" type="ORF">E1301_Tti019464</name>
</gene>
<comment type="similarity">
    <text evidence="1">Belongs to the iodothyronine deiodinase family.</text>
</comment>
<dbReference type="GO" id="GO:0042403">
    <property type="term" value="P:thyroid hormone metabolic process"/>
    <property type="evidence" value="ECO:0007669"/>
    <property type="project" value="TreeGrafter"/>
</dbReference>
<keyword evidence="1" id="KW-0712">Selenocysteine</keyword>
<protein>
    <recommendedName>
        <fullName evidence="1">Iodothyronine deiodinase</fullName>
    </recommendedName>
</protein>
<keyword evidence="2" id="KW-0472">Membrane</keyword>
<keyword evidence="1" id="KW-0893">Thyroid hormones biosynthesis</keyword>
<proteinExistence type="inferred from homology"/>
<keyword evidence="1" id="KW-0560">Oxidoreductase</keyword>
<comment type="caution">
    <text evidence="3">The sequence shown here is derived from an EMBL/GenBank/DDBJ whole genome shotgun (WGS) entry which is preliminary data.</text>
</comment>
<dbReference type="EMBL" id="SOYY01000015">
    <property type="protein sequence ID" value="KAA0711677.1"/>
    <property type="molecule type" value="Genomic_DNA"/>
</dbReference>
<dbReference type="OrthoDB" id="428577at2759"/>
<dbReference type="GO" id="GO:0004800">
    <property type="term" value="F:thyroxine 5'-deiodinase activity"/>
    <property type="evidence" value="ECO:0007669"/>
    <property type="project" value="InterPro"/>
</dbReference>
<feature type="transmembrane region" description="Helical" evidence="2">
    <location>
        <begin position="7"/>
        <end position="27"/>
    </location>
</feature>
<dbReference type="PANTHER" id="PTHR11781:SF23">
    <property type="entry name" value="IODOTHYRONINE DEIODINASE"/>
    <property type="match status" value="1"/>
</dbReference>
<dbReference type="AlphaFoldDB" id="A0A5A9NTV2"/>
<keyword evidence="4" id="KW-1185">Reference proteome</keyword>
<dbReference type="GO" id="GO:0042446">
    <property type="term" value="P:hormone biosynthetic process"/>
    <property type="evidence" value="ECO:0007669"/>
    <property type="project" value="UniProtKB-KW"/>
</dbReference>
<evidence type="ECO:0000313" key="4">
    <source>
        <dbReference type="Proteomes" id="UP000324632"/>
    </source>
</evidence>
<keyword evidence="2" id="KW-1133">Transmembrane helix</keyword>
<dbReference type="Pfam" id="PF00837">
    <property type="entry name" value="T4_deiodinase"/>
    <property type="match status" value="1"/>
</dbReference>
<dbReference type="Gene3D" id="3.40.30.10">
    <property type="entry name" value="Glutaredoxin"/>
    <property type="match status" value="1"/>
</dbReference>
<dbReference type="InterPro" id="IPR000643">
    <property type="entry name" value="Iodothyronine_deiodinase"/>
</dbReference>
<reference evidence="3 4" key="1">
    <citation type="journal article" date="2019" name="Mol. Ecol. Resour.">
        <title>Chromosome-level genome assembly of Triplophysa tibetana, a fish adapted to the harsh high-altitude environment of the Tibetan Plateau.</title>
        <authorList>
            <person name="Yang X."/>
            <person name="Liu H."/>
            <person name="Ma Z."/>
            <person name="Zou Y."/>
            <person name="Zou M."/>
            <person name="Mao Y."/>
            <person name="Li X."/>
            <person name="Wang H."/>
            <person name="Chen T."/>
            <person name="Wang W."/>
            <person name="Yang R."/>
        </authorList>
    </citation>
    <scope>NUCLEOTIDE SEQUENCE [LARGE SCALE GENOMIC DNA]</scope>
    <source>
        <strain evidence="3">TTIB1903HZAU</strain>
        <tissue evidence="3">Muscle</tissue>
    </source>
</reference>
<dbReference type="PANTHER" id="PTHR11781">
    <property type="entry name" value="IODOTHYRONINE DEIODINASE"/>
    <property type="match status" value="1"/>
</dbReference>
<evidence type="ECO:0000256" key="1">
    <source>
        <dbReference type="RuleBase" id="RU000676"/>
    </source>
</evidence>
<comment type="function">
    <text evidence="1">Responsible for the deiodination of T4 (3,5,3',5'-tetraiodothyronine).</text>
</comment>
<organism evidence="3 4">
    <name type="scientific">Triplophysa tibetana</name>
    <dbReference type="NCBI Taxonomy" id="1572043"/>
    <lineage>
        <taxon>Eukaryota</taxon>
        <taxon>Metazoa</taxon>
        <taxon>Chordata</taxon>
        <taxon>Craniata</taxon>
        <taxon>Vertebrata</taxon>
        <taxon>Euteleostomi</taxon>
        <taxon>Actinopterygii</taxon>
        <taxon>Neopterygii</taxon>
        <taxon>Teleostei</taxon>
        <taxon>Ostariophysi</taxon>
        <taxon>Cypriniformes</taxon>
        <taxon>Nemacheilidae</taxon>
        <taxon>Triplophysa</taxon>
    </lineage>
</organism>
<accession>A0A5A9NTV2</accession>
<sequence>MKTLRNALVCLIILPRFLLAALVLWFLDFLCVRKRVLYYLRDHDDDDDDEDEDPPLCISDNNRMFSWESLKAVFHGHEVDWMKSARVGRDAPNTEVVELSDLQPRRILDFARRTRPLVLNFGSCS</sequence>
<keyword evidence="2" id="KW-0812">Transmembrane</keyword>